<evidence type="ECO:0000256" key="6">
    <source>
        <dbReference type="ARBA" id="ARBA00022989"/>
    </source>
</evidence>
<feature type="transmembrane region" description="Helical" evidence="8">
    <location>
        <begin position="313"/>
        <end position="332"/>
    </location>
</feature>
<feature type="transmembrane region" description="Helical" evidence="8">
    <location>
        <begin position="500"/>
        <end position="517"/>
    </location>
</feature>
<dbReference type="GO" id="GO:0016763">
    <property type="term" value="F:pentosyltransferase activity"/>
    <property type="evidence" value="ECO:0007669"/>
    <property type="project" value="TreeGrafter"/>
</dbReference>
<feature type="transmembrane region" description="Helical" evidence="8">
    <location>
        <begin position="442"/>
        <end position="463"/>
    </location>
</feature>
<feature type="transmembrane region" description="Helical" evidence="8">
    <location>
        <begin position="352"/>
        <end position="371"/>
    </location>
</feature>
<organism evidence="10">
    <name type="scientific">uncultured Rubrobacteraceae bacterium</name>
    <dbReference type="NCBI Taxonomy" id="349277"/>
    <lineage>
        <taxon>Bacteria</taxon>
        <taxon>Bacillati</taxon>
        <taxon>Actinomycetota</taxon>
        <taxon>Rubrobacteria</taxon>
        <taxon>Rubrobacterales</taxon>
        <taxon>Rubrobacteraceae</taxon>
        <taxon>environmental samples</taxon>
    </lineage>
</organism>
<dbReference type="AlphaFoldDB" id="A0A6J4R4L1"/>
<keyword evidence="4" id="KW-0808">Transferase</keyword>
<feature type="transmembrane region" description="Helical" evidence="8">
    <location>
        <begin position="529"/>
        <end position="552"/>
    </location>
</feature>
<feature type="transmembrane region" description="Helical" evidence="8">
    <location>
        <begin position="221"/>
        <end position="240"/>
    </location>
</feature>
<proteinExistence type="predicted"/>
<keyword evidence="5 8" id="KW-0812">Transmembrane</keyword>
<dbReference type="Pfam" id="PF13231">
    <property type="entry name" value="PMT_2"/>
    <property type="match status" value="1"/>
</dbReference>
<dbReference type="InterPro" id="IPR038731">
    <property type="entry name" value="RgtA/B/C-like"/>
</dbReference>
<feature type="transmembrane region" description="Helical" evidence="8">
    <location>
        <begin position="62"/>
        <end position="80"/>
    </location>
</feature>
<evidence type="ECO:0000256" key="2">
    <source>
        <dbReference type="ARBA" id="ARBA00022475"/>
    </source>
</evidence>
<evidence type="ECO:0000313" key="10">
    <source>
        <dbReference type="EMBL" id="CAA9464082.1"/>
    </source>
</evidence>
<feature type="transmembrane region" description="Helical" evidence="8">
    <location>
        <begin position="247"/>
        <end position="264"/>
    </location>
</feature>
<evidence type="ECO:0000256" key="7">
    <source>
        <dbReference type="ARBA" id="ARBA00023136"/>
    </source>
</evidence>
<feature type="transmembrane region" description="Helical" evidence="8">
    <location>
        <begin position="276"/>
        <end position="301"/>
    </location>
</feature>
<evidence type="ECO:0000256" key="1">
    <source>
        <dbReference type="ARBA" id="ARBA00004651"/>
    </source>
</evidence>
<sequence length="682" mass="73510">MIEAALIILVPVVLYLPGHFLGGSLARKGDGWTESTLLRISCAIAVATPILVLLALMGWFRAPVLLACFAAATVVAWALARRGSQPVRRPFERWDLALYALVVASFSLYGNPAEYVLKDRDPGVYAVVAAKLARTGELLTRDPLVGAVSAFHEFADGAKHSGFFIQGDDLLVPQFFPGPFALLGLGNMVGGSWAGLYVVPVFGALAVGMAFLLGSELFGRWAGLVGAALLATSYTQVWWSRYPSSEVLTQFFILAGLWLAARFVRGGDATTGLMAGLLFGGAMLVRVDAFLAALAIPALVAYDLLLGRSLSRWAFVCVPPLILGGGALLYLWTVGGRYLNIIEDLHVPAGSLRLSVYALGASLLLAFLIWFARRWGRAGIEGLLEARGRSAALIAAAVVSGAALWAYFVMPEPWAGLPEYWGGREDPMAEFHAYDRQVVVRMVWFLTPAVALLGMAGFLLASYRLDRARALFLGAVLAFGVLYVAAPNVAPDLPWATRRFVPAVFPGVSLLAGYAAVEAGRALGRAWDARAGAALAAVLAAVALGWSAYVAWPVYGVRELAGAAEGIESLEDAVPPSRVIYVETPAEDYAATLDYLYGRPVLVYHRDQLQKELPKLREAGLLEDAAFVTVEEWPKPVFPGLKLRKVGEEKVSFLRLEDGFKEVPREAYVEQQGFKIFELEAG</sequence>
<keyword evidence="2" id="KW-1003">Cell membrane</keyword>
<dbReference type="GO" id="GO:0005886">
    <property type="term" value="C:plasma membrane"/>
    <property type="evidence" value="ECO:0007669"/>
    <property type="project" value="UniProtKB-SubCell"/>
</dbReference>
<evidence type="ECO:0000256" key="3">
    <source>
        <dbReference type="ARBA" id="ARBA00022676"/>
    </source>
</evidence>
<gene>
    <name evidence="10" type="ORF">AVDCRST_MAG25-1278</name>
</gene>
<feature type="transmembrane region" description="Helical" evidence="8">
    <location>
        <begin position="37"/>
        <end position="56"/>
    </location>
</feature>
<protein>
    <submittedName>
        <fullName evidence="10">Uncharacterized MFS-type transporter</fullName>
    </submittedName>
</protein>
<evidence type="ECO:0000259" key="9">
    <source>
        <dbReference type="Pfam" id="PF13231"/>
    </source>
</evidence>
<feature type="domain" description="Glycosyltransferase RgtA/B/C/D-like" evidence="9">
    <location>
        <begin position="185"/>
        <end position="306"/>
    </location>
</feature>
<keyword evidence="3" id="KW-0328">Glycosyltransferase</keyword>
<feature type="transmembrane region" description="Helical" evidence="8">
    <location>
        <begin position="194"/>
        <end position="215"/>
    </location>
</feature>
<name>A0A6J4R4L1_9ACTN</name>
<dbReference type="GO" id="GO:0009103">
    <property type="term" value="P:lipopolysaccharide biosynthetic process"/>
    <property type="evidence" value="ECO:0007669"/>
    <property type="project" value="UniProtKB-ARBA"/>
</dbReference>
<feature type="transmembrane region" description="Helical" evidence="8">
    <location>
        <begin position="6"/>
        <end position="25"/>
    </location>
</feature>
<feature type="transmembrane region" description="Helical" evidence="8">
    <location>
        <begin position="470"/>
        <end position="488"/>
    </location>
</feature>
<dbReference type="PANTHER" id="PTHR33908:SF11">
    <property type="entry name" value="MEMBRANE PROTEIN"/>
    <property type="match status" value="1"/>
</dbReference>
<dbReference type="EMBL" id="CADCVI010000078">
    <property type="protein sequence ID" value="CAA9464082.1"/>
    <property type="molecule type" value="Genomic_DNA"/>
</dbReference>
<dbReference type="PANTHER" id="PTHR33908">
    <property type="entry name" value="MANNOSYLTRANSFERASE YKCB-RELATED"/>
    <property type="match status" value="1"/>
</dbReference>
<evidence type="ECO:0000256" key="5">
    <source>
        <dbReference type="ARBA" id="ARBA00022692"/>
    </source>
</evidence>
<evidence type="ECO:0000256" key="8">
    <source>
        <dbReference type="SAM" id="Phobius"/>
    </source>
</evidence>
<keyword evidence="6 8" id="KW-1133">Transmembrane helix</keyword>
<keyword evidence="7 8" id="KW-0472">Membrane</keyword>
<reference evidence="10" key="1">
    <citation type="submission" date="2020-02" db="EMBL/GenBank/DDBJ databases">
        <authorList>
            <person name="Meier V. D."/>
        </authorList>
    </citation>
    <scope>NUCLEOTIDE SEQUENCE</scope>
    <source>
        <strain evidence="10">AVDCRST_MAG25</strain>
    </source>
</reference>
<comment type="subcellular location">
    <subcellularLocation>
        <location evidence="1">Cell membrane</location>
        <topology evidence="1">Multi-pass membrane protein</topology>
    </subcellularLocation>
</comment>
<evidence type="ECO:0000256" key="4">
    <source>
        <dbReference type="ARBA" id="ARBA00022679"/>
    </source>
</evidence>
<feature type="transmembrane region" description="Helical" evidence="8">
    <location>
        <begin position="391"/>
        <end position="410"/>
    </location>
</feature>
<dbReference type="InterPro" id="IPR050297">
    <property type="entry name" value="LipidA_mod_glycosyltrf_83"/>
</dbReference>
<accession>A0A6J4R4L1</accession>